<dbReference type="InterPro" id="IPR016657">
    <property type="entry name" value="PAGM"/>
</dbReference>
<evidence type="ECO:0000313" key="20">
    <source>
        <dbReference type="Proteomes" id="UP000750334"/>
    </source>
</evidence>
<dbReference type="EC" id="5.4.2.3" evidence="4 11"/>
<protein>
    <recommendedName>
        <fullName evidence="4 11">Phosphoacetylglucosamine mutase</fullName>
        <shortName evidence="11">PAGM</shortName>
        <ecNumber evidence="4 11">5.4.2.3</ecNumber>
    </recommendedName>
    <alternativeName>
        <fullName evidence="10 11">Acetylglucosamine phosphomutase</fullName>
    </alternativeName>
    <alternativeName>
        <fullName evidence="9 11">N-acetylglucosamine-phosphate mutase</fullName>
    </alternativeName>
</protein>
<evidence type="ECO:0000256" key="10">
    <source>
        <dbReference type="ARBA" id="ARBA00032065"/>
    </source>
</evidence>
<dbReference type="InterPro" id="IPR049022">
    <property type="entry name" value="AMG1_III"/>
</dbReference>
<dbReference type="AlphaFoldDB" id="A0A9P7B3R6"/>
<dbReference type="Pfam" id="PF02878">
    <property type="entry name" value="PGM_PMM_I"/>
    <property type="match status" value="1"/>
</dbReference>
<organism evidence="19 20">
    <name type="scientific">Maudiozyma exigua</name>
    <name type="common">Yeast</name>
    <name type="synonym">Kazachstania exigua</name>
    <dbReference type="NCBI Taxonomy" id="34358"/>
    <lineage>
        <taxon>Eukaryota</taxon>
        <taxon>Fungi</taxon>
        <taxon>Dikarya</taxon>
        <taxon>Ascomycota</taxon>
        <taxon>Saccharomycotina</taxon>
        <taxon>Saccharomycetes</taxon>
        <taxon>Saccharomycetales</taxon>
        <taxon>Saccharomycetaceae</taxon>
        <taxon>Maudiozyma</taxon>
    </lineage>
</organism>
<evidence type="ECO:0000256" key="8">
    <source>
        <dbReference type="ARBA" id="ARBA00023235"/>
    </source>
</evidence>
<comment type="function">
    <text evidence="11">Catalyzes the conversion of GlcNAc-6-P into GlcNAc-1-P during the synthesis of uridine diphosphate/UDP-GlcNAc, which is a biosynthetic precursor of chitin and also supplies the amino sugars for N-linked oligosaccharides of glycoproteins.</text>
</comment>
<dbReference type="Pfam" id="PF00408">
    <property type="entry name" value="PGM_PMM_IV"/>
    <property type="match status" value="1"/>
</dbReference>
<evidence type="ECO:0000256" key="11">
    <source>
        <dbReference type="PIRNR" id="PIRNR016408"/>
    </source>
</evidence>
<proteinExistence type="inferred from homology"/>
<evidence type="ECO:0000259" key="18">
    <source>
        <dbReference type="Pfam" id="PF21405"/>
    </source>
</evidence>
<dbReference type="Gene3D" id="3.40.120.10">
    <property type="entry name" value="Alpha-D-Glucose-1,6-Bisphosphate, subunit A, domain 3"/>
    <property type="match status" value="2"/>
</dbReference>
<keyword evidence="8 11" id="KW-0413">Isomerase</keyword>
<dbReference type="InterPro" id="IPR005843">
    <property type="entry name" value="A-D-PHexomutase_C"/>
</dbReference>
<feature type="binding site" evidence="14">
    <location>
        <position position="294"/>
    </location>
    <ligand>
        <name>Mg(2+)</name>
        <dbReference type="ChEBI" id="CHEBI:18420"/>
    </ligand>
</feature>
<gene>
    <name evidence="19" type="primary">PCM1</name>
    <name evidence="19" type="ORF">C6P45_002409</name>
</gene>
<keyword evidence="7 11" id="KW-0460">Magnesium</keyword>
<comment type="pathway">
    <text evidence="2 11">Nucleotide-sugar biosynthesis; UDP-N-acetyl-alpha-D-glucosamine biosynthesis; N-acetyl-alpha-D-glucosamine 1-phosphate from alpha-D-glucosamine 6-phosphate (route I): step 2/2.</text>
</comment>
<reference evidence="19 20" key="1">
    <citation type="submission" date="2020-11" db="EMBL/GenBank/DDBJ databases">
        <title>Kefir isolates.</title>
        <authorList>
            <person name="Marcisauskas S."/>
            <person name="Kim Y."/>
            <person name="Blasche S."/>
        </authorList>
    </citation>
    <scope>NUCLEOTIDE SEQUENCE [LARGE SCALE GENOMIC DNA]</scope>
    <source>
        <strain evidence="19 20">OG2</strain>
    </source>
</reference>
<keyword evidence="6 11" id="KW-0479">Metal-binding</keyword>
<evidence type="ECO:0000259" key="17">
    <source>
        <dbReference type="Pfam" id="PF21404"/>
    </source>
</evidence>
<dbReference type="SUPFAM" id="SSF53738">
    <property type="entry name" value="Phosphoglucomutase, first 3 domains"/>
    <property type="match status" value="3"/>
</dbReference>
<dbReference type="Pfam" id="PF21405">
    <property type="entry name" value="AMG1_II"/>
    <property type="match status" value="1"/>
</dbReference>
<feature type="domain" description="Alpha-D-phosphohexomutase alpha/beta/alpha" evidence="16">
    <location>
        <begin position="40"/>
        <end position="93"/>
    </location>
</feature>
<evidence type="ECO:0000256" key="1">
    <source>
        <dbReference type="ARBA" id="ARBA00000558"/>
    </source>
</evidence>
<evidence type="ECO:0000256" key="13">
    <source>
        <dbReference type="PIRSR" id="PIRSR016408-2"/>
    </source>
</evidence>
<dbReference type="InterPro" id="IPR036900">
    <property type="entry name" value="A-D-PHexomutase_C_sf"/>
</dbReference>
<dbReference type="GO" id="GO:0000287">
    <property type="term" value="F:magnesium ion binding"/>
    <property type="evidence" value="ECO:0007669"/>
    <property type="project" value="InterPro"/>
</dbReference>
<sequence>MLEFHALKPLYDSQCQTRNYTYTYGTAGFRDHADVLDTVMFTTGIVAALRSLKHNGKFVGVMITASHNPPQDNGVKIIEPDGSMLLQDWEPIATKLANIASNESFDNLVNYIRDIIQEQKIDIHGSMAHIAVGMDSRESSPRLMNCLMSTLEPIFNAIVINHGMLTTPQLHYLTSCHNEEDIRNVSIETYNRNFQSTFKKLLNIYNIQGFNNCFDNLIVDCANGIGAPQFERFSSLLSQSSMIKFTNDNYLHPETLNESCGADFVKTRQTLPKGVPQEFLQDGNNNLYCSFDGDADRIVFYYIKDSKFHLLDGDKIATLFAKFLKELLTTAQIPHEKIKLGIVQTAYANGSSTNYVKTKLNCPTSCTKTGVKHLHHEAQTAYDIGIYFEANGHGTILFSNKFYQQVQSCIDNIMEQPNGDLEKDERWKACETLLLFSRVINQTVGDAIADLLGVIATLLITKSTPDQWDNEYTDLPNLLSKIVVPDRNLFKTTDQERKLTSPPGLQAKMDTLINKIENGRAFVRASGTEDAVRIYCEGSSINEVKKLSQDIADLILKDAK</sequence>
<keyword evidence="20" id="KW-1185">Reference proteome</keyword>
<comment type="caution">
    <text evidence="19">The sequence shown here is derived from an EMBL/GenBank/DDBJ whole genome shotgun (WGS) entry which is preliminary data.</text>
</comment>
<evidence type="ECO:0000256" key="6">
    <source>
        <dbReference type="ARBA" id="ARBA00022723"/>
    </source>
</evidence>
<dbReference type="InterPro" id="IPR049023">
    <property type="entry name" value="AMG1_II"/>
</dbReference>
<dbReference type="InterPro" id="IPR005844">
    <property type="entry name" value="A-D-PHexomutase_a/b/a-I"/>
</dbReference>
<feature type="domain" description="Phosphoacetylglucosamine mutase AMG1" evidence="18">
    <location>
        <begin position="189"/>
        <end position="299"/>
    </location>
</feature>
<dbReference type="InterPro" id="IPR016055">
    <property type="entry name" value="A-D-PHexomutase_a/b/a-I/II/III"/>
</dbReference>
<dbReference type="PANTHER" id="PTHR45955">
    <property type="entry name" value="PHOSPHOACETYLGLUCOSAMINE MUTASE"/>
    <property type="match status" value="1"/>
</dbReference>
<evidence type="ECO:0000259" key="15">
    <source>
        <dbReference type="Pfam" id="PF00408"/>
    </source>
</evidence>
<dbReference type="CDD" id="cd03086">
    <property type="entry name" value="PGM3"/>
    <property type="match status" value="1"/>
</dbReference>
<dbReference type="InterPro" id="IPR016066">
    <property type="entry name" value="A-D-PHexomutase_CS"/>
</dbReference>
<evidence type="ECO:0000256" key="5">
    <source>
        <dbReference type="ARBA" id="ARBA00022553"/>
    </source>
</evidence>
<feature type="domain" description="Phosphoacetylglucosamine mutase AMG1" evidence="17">
    <location>
        <begin position="312"/>
        <end position="459"/>
    </location>
</feature>
<feature type="active site" description="Phosphoserine intermediate" evidence="12">
    <location>
        <position position="66"/>
    </location>
</feature>
<feature type="binding site" evidence="13">
    <location>
        <begin position="524"/>
        <end position="528"/>
    </location>
    <ligand>
        <name>substrate</name>
    </ligand>
</feature>
<feature type="domain" description="Alpha-D-phosphohexomutase C-terminal" evidence="15">
    <location>
        <begin position="509"/>
        <end position="553"/>
    </location>
</feature>
<evidence type="ECO:0000256" key="2">
    <source>
        <dbReference type="ARBA" id="ARBA00004865"/>
    </source>
</evidence>
<evidence type="ECO:0000313" key="19">
    <source>
        <dbReference type="EMBL" id="KAG0657625.1"/>
    </source>
</evidence>
<evidence type="ECO:0000256" key="3">
    <source>
        <dbReference type="ARBA" id="ARBA00010231"/>
    </source>
</evidence>
<evidence type="ECO:0000259" key="16">
    <source>
        <dbReference type="Pfam" id="PF02878"/>
    </source>
</evidence>
<name>A0A9P7B3R6_MAUEX</name>
<dbReference type="Gene3D" id="3.30.310.50">
    <property type="entry name" value="Alpha-D-phosphohexomutase, C-terminal domain"/>
    <property type="match status" value="1"/>
</dbReference>
<feature type="binding site" evidence="14">
    <location>
        <position position="296"/>
    </location>
    <ligand>
        <name>Mg(2+)</name>
        <dbReference type="ChEBI" id="CHEBI:18420"/>
    </ligand>
</feature>
<evidence type="ECO:0000256" key="14">
    <source>
        <dbReference type="PIRSR" id="PIRSR016408-3"/>
    </source>
</evidence>
<feature type="binding site" description="via phosphate group" evidence="14">
    <location>
        <position position="66"/>
    </location>
    <ligand>
        <name>Mg(2+)</name>
        <dbReference type="ChEBI" id="CHEBI:18420"/>
    </ligand>
</feature>
<keyword evidence="5" id="KW-0597">Phosphoprotein</keyword>
<dbReference type="Pfam" id="PF21404">
    <property type="entry name" value="AMG1_III"/>
    <property type="match status" value="1"/>
</dbReference>
<dbReference type="GO" id="GO:0006048">
    <property type="term" value="P:UDP-N-acetylglucosamine biosynthetic process"/>
    <property type="evidence" value="ECO:0007669"/>
    <property type="project" value="UniProtKB-UniRule"/>
</dbReference>
<dbReference type="OrthoDB" id="1928at2759"/>
<evidence type="ECO:0000256" key="9">
    <source>
        <dbReference type="ARBA" id="ARBA00031926"/>
    </source>
</evidence>
<feature type="binding site" evidence="14">
    <location>
        <position position="292"/>
    </location>
    <ligand>
        <name>Mg(2+)</name>
        <dbReference type="ChEBI" id="CHEBI:18420"/>
    </ligand>
</feature>
<dbReference type="GO" id="GO:0005975">
    <property type="term" value="P:carbohydrate metabolic process"/>
    <property type="evidence" value="ECO:0007669"/>
    <property type="project" value="InterPro"/>
</dbReference>
<accession>A0A9P7B3R6</accession>
<dbReference type="FunFam" id="3.40.120.10:FF:000013">
    <property type="entry name" value="Phosphoacetylglucosamine mutase"/>
    <property type="match status" value="1"/>
</dbReference>
<dbReference type="SUPFAM" id="SSF55957">
    <property type="entry name" value="Phosphoglucomutase, C-terminal domain"/>
    <property type="match status" value="1"/>
</dbReference>
<comment type="catalytic activity">
    <reaction evidence="1 11">
        <text>N-acetyl-alpha-D-glucosamine 1-phosphate = N-acetyl-D-glucosamine 6-phosphate</text>
        <dbReference type="Rhea" id="RHEA:23804"/>
        <dbReference type="ChEBI" id="CHEBI:57513"/>
        <dbReference type="ChEBI" id="CHEBI:57776"/>
        <dbReference type="EC" id="5.4.2.3"/>
    </reaction>
</comment>
<comment type="similarity">
    <text evidence="3 11">Belongs to the phosphohexose mutase family.</text>
</comment>
<evidence type="ECO:0000256" key="4">
    <source>
        <dbReference type="ARBA" id="ARBA00012731"/>
    </source>
</evidence>
<dbReference type="GO" id="GO:0004610">
    <property type="term" value="F:phosphoacetylglucosamine mutase activity"/>
    <property type="evidence" value="ECO:0007669"/>
    <property type="project" value="UniProtKB-UniRule"/>
</dbReference>
<dbReference type="FunFam" id="3.30.310.50:FF:000003">
    <property type="entry name" value="Phosphoacetylglucosamine mutase"/>
    <property type="match status" value="1"/>
</dbReference>
<dbReference type="PIRSF" id="PIRSF016408">
    <property type="entry name" value="PAGM"/>
    <property type="match status" value="1"/>
</dbReference>
<dbReference type="PANTHER" id="PTHR45955:SF1">
    <property type="entry name" value="PHOSPHOACETYLGLUCOSAMINE MUTASE"/>
    <property type="match status" value="1"/>
</dbReference>
<evidence type="ECO:0000256" key="7">
    <source>
        <dbReference type="ARBA" id="ARBA00022842"/>
    </source>
</evidence>
<comment type="cofactor">
    <cofactor evidence="11 14">
        <name>Mg(2+)</name>
        <dbReference type="ChEBI" id="CHEBI:18420"/>
    </cofactor>
    <text evidence="11 14">Binds 1 Mg(2+) ion per subunit.</text>
</comment>
<feature type="binding site" evidence="13">
    <location>
        <begin position="389"/>
        <end position="391"/>
    </location>
    <ligand>
        <name>substrate</name>
    </ligand>
</feature>
<feature type="binding site" evidence="13">
    <location>
        <position position="533"/>
    </location>
    <ligand>
        <name>substrate</name>
    </ligand>
</feature>
<dbReference type="PROSITE" id="PS00710">
    <property type="entry name" value="PGM_PMM"/>
    <property type="match status" value="1"/>
</dbReference>
<dbReference type="Proteomes" id="UP000750334">
    <property type="component" value="Unassembled WGS sequence"/>
</dbReference>
<evidence type="ECO:0000256" key="12">
    <source>
        <dbReference type="PIRSR" id="PIRSR016408-1"/>
    </source>
</evidence>
<dbReference type="EMBL" id="PUHR01000233">
    <property type="protein sequence ID" value="KAG0657625.1"/>
    <property type="molecule type" value="Genomic_DNA"/>
</dbReference>